<evidence type="ECO:0000256" key="1">
    <source>
        <dbReference type="ARBA" id="ARBA00022553"/>
    </source>
</evidence>
<evidence type="ECO:0000256" key="4">
    <source>
        <dbReference type="ARBA" id="ARBA00023163"/>
    </source>
</evidence>
<evidence type="ECO:0000256" key="2">
    <source>
        <dbReference type="ARBA" id="ARBA00023015"/>
    </source>
</evidence>
<accession>A0ABY7GS82</accession>
<dbReference type="InterPro" id="IPR011006">
    <property type="entry name" value="CheY-like_superfamily"/>
</dbReference>
<keyword evidence="9" id="KW-1185">Reference proteome</keyword>
<evidence type="ECO:0000313" key="9">
    <source>
        <dbReference type="Proteomes" id="UP001164459"/>
    </source>
</evidence>
<dbReference type="PANTHER" id="PTHR43214:SF41">
    <property type="entry name" value="NITRATE_NITRITE RESPONSE REGULATOR PROTEIN NARP"/>
    <property type="match status" value="1"/>
</dbReference>
<dbReference type="InterPro" id="IPR058245">
    <property type="entry name" value="NreC/VraR/RcsB-like_REC"/>
</dbReference>
<dbReference type="PANTHER" id="PTHR43214">
    <property type="entry name" value="TWO-COMPONENT RESPONSE REGULATOR"/>
    <property type="match status" value="1"/>
</dbReference>
<dbReference type="Pfam" id="PF00072">
    <property type="entry name" value="Response_reg"/>
    <property type="match status" value="1"/>
</dbReference>
<dbReference type="Pfam" id="PF00196">
    <property type="entry name" value="GerE"/>
    <property type="match status" value="1"/>
</dbReference>
<dbReference type="InterPro" id="IPR016032">
    <property type="entry name" value="Sig_transdc_resp-reg_C-effctor"/>
</dbReference>
<dbReference type="PROSITE" id="PS50043">
    <property type="entry name" value="HTH_LUXR_2"/>
    <property type="match status" value="1"/>
</dbReference>
<dbReference type="Gene3D" id="3.40.50.2300">
    <property type="match status" value="1"/>
</dbReference>
<name>A0ABY7GS82_9BACT</name>
<evidence type="ECO:0000256" key="3">
    <source>
        <dbReference type="ARBA" id="ARBA00023125"/>
    </source>
</evidence>
<evidence type="ECO:0000259" key="6">
    <source>
        <dbReference type="PROSITE" id="PS50043"/>
    </source>
</evidence>
<keyword evidence="4" id="KW-0804">Transcription</keyword>
<dbReference type="InterPro" id="IPR001789">
    <property type="entry name" value="Sig_transdc_resp-reg_receiver"/>
</dbReference>
<dbReference type="SMART" id="SM00448">
    <property type="entry name" value="REC"/>
    <property type="match status" value="1"/>
</dbReference>
<dbReference type="PROSITE" id="PS50110">
    <property type="entry name" value="RESPONSE_REGULATORY"/>
    <property type="match status" value="1"/>
</dbReference>
<feature type="modified residue" description="4-aspartylphosphate" evidence="5">
    <location>
        <position position="79"/>
    </location>
</feature>
<feature type="domain" description="HTH luxR-type" evidence="6">
    <location>
        <begin position="164"/>
        <end position="229"/>
    </location>
</feature>
<dbReference type="InterPro" id="IPR000792">
    <property type="entry name" value="Tscrpt_reg_LuxR_C"/>
</dbReference>
<evidence type="ECO:0000313" key="8">
    <source>
        <dbReference type="EMBL" id="WAS89797.1"/>
    </source>
</evidence>
<dbReference type="PRINTS" id="PR00038">
    <property type="entry name" value="HTHLUXR"/>
</dbReference>
<keyword evidence="3" id="KW-0238">DNA-binding</keyword>
<dbReference type="CDD" id="cd06170">
    <property type="entry name" value="LuxR_C_like"/>
    <property type="match status" value="1"/>
</dbReference>
<organism evidence="8 9">
    <name type="scientific">Nannocystis punicea</name>
    <dbReference type="NCBI Taxonomy" id="2995304"/>
    <lineage>
        <taxon>Bacteria</taxon>
        <taxon>Pseudomonadati</taxon>
        <taxon>Myxococcota</taxon>
        <taxon>Polyangia</taxon>
        <taxon>Nannocystales</taxon>
        <taxon>Nannocystaceae</taxon>
        <taxon>Nannocystis</taxon>
    </lineage>
</organism>
<evidence type="ECO:0000256" key="5">
    <source>
        <dbReference type="PROSITE-ProRule" id="PRU00169"/>
    </source>
</evidence>
<sequence length="234" mass="25130">MNEVVAHHAAVPADGEAKAVDAEVSRARPRALLADDHTLVREGLLRLLAGELEIVGAVADGRALVSAAEQCQPDVILVDVTMPLLNGFDAARQLRRLCPRGRIIFVTVHAEPDYVHEAFRAGAHGYVVKTAASAELLLAVREVLAGGMFVSPGLVHEPWVGAPEGEGEGELSSRQREVLQLVAEGRPAREIGDILGISRKTVEFHKARLMRALGLRSVAELTRYAVEHGLVSGR</sequence>
<dbReference type="SUPFAM" id="SSF52172">
    <property type="entry name" value="CheY-like"/>
    <property type="match status" value="1"/>
</dbReference>
<dbReference type="InterPro" id="IPR039420">
    <property type="entry name" value="WalR-like"/>
</dbReference>
<dbReference type="SUPFAM" id="SSF46894">
    <property type="entry name" value="C-terminal effector domain of the bipartite response regulators"/>
    <property type="match status" value="1"/>
</dbReference>
<dbReference type="EMBL" id="CP114040">
    <property type="protein sequence ID" value="WAS89797.1"/>
    <property type="molecule type" value="Genomic_DNA"/>
</dbReference>
<dbReference type="SMART" id="SM00421">
    <property type="entry name" value="HTH_LUXR"/>
    <property type="match status" value="1"/>
</dbReference>
<keyword evidence="1 5" id="KW-0597">Phosphoprotein</keyword>
<dbReference type="RefSeq" id="WP_269032107.1">
    <property type="nucleotide sequence ID" value="NZ_CP114040.1"/>
</dbReference>
<dbReference type="Proteomes" id="UP001164459">
    <property type="component" value="Chromosome"/>
</dbReference>
<keyword evidence="2" id="KW-0805">Transcription regulation</keyword>
<proteinExistence type="predicted"/>
<protein>
    <submittedName>
        <fullName evidence="8">Response regulator transcription factor</fullName>
    </submittedName>
</protein>
<gene>
    <name evidence="8" type="ORF">O0S08_26700</name>
</gene>
<dbReference type="CDD" id="cd17535">
    <property type="entry name" value="REC_NarL-like"/>
    <property type="match status" value="1"/>
</dbReference>
<evidence type="ECO:0000259" key="7">
    <source>
        <dbReference type="PROSITE" id="PS50110"/>
    </source>
</evidence>
<feature type="domain" description="Response regulatory" evidence="7">
    <location>
        <begin position="30"/>
        <end position="144"/>
    </location>
</feature>
<reference evidence="8" key="1">
    <citation type="submission" date="2022-11" db="EMBL/GenBank/DDBJ databases">
        <title>Minimal conservation of predation-associated metabolite biosynthetic gene clusters underscores biosynthetic potential of Myxococcota including descriptions for ten novel species: Archangium lansinium sp. nov., Myxococcus landrumus sp. nov., Nannocystis bai.</title>
        <authorList>
            <person name="Ahearne A."/>
            <person name="Stevens C."/>
            <person name="Dowd S."/>
        </authorList>
    </citation>
    <scope>NUCLEOTIDE SEQUENCE</scope>
    <source>
        <strain evidence="8">Fl3</strain>
    </source>
</reference>